<name>A0A2Z3GV96_9BACT</name>
<gene>
    <name evidence="3" type="ORF">C1280_02455</name>
</gene>
<dbReference type="Proteomes" id="UP000245802">
    <property type="component" value="Chromosome"/>
</dbReference>
<reference evidence="3 4" key="1">
    <citation type="submission" date="2018-01" db="EMBL/GenBank/DDBJ databases">
        <title>G. obscuriglobus.</title>
        <authorList>
            <person name="Franke J."/>
            <person name="Blomberg W."/>
            <person name="Selmecki A."/>
        </authorList>
    </citation>
    <scope>NUCLEOTIDE SEQUENCE [LARGE SCALE GENOMIC DNA]</scope>
    <source>
        <strain evidence="3 4">DSM 5831</strain>
    </source>
</reference>
<feature type="signal peptide" evidence="2">
    <location>
        <begin position="1"/>
        <end position="23"/>
    </location>
</feature>
<dbReference type="OrthoDB" id="280947at2"/>
<proteinExistence type="predicted"/>
<protein>
    <recommendedName>
        <fullName evidence="5">DUF4412 domain-containing protein</fullName>
    </recommendedName>
</protein>
<dbReference type="KEGG" id="gog:C1280_02455"/>
<keyword evidence="4" id="KW-1185">Reference proteome</keyword>
<keyword evidence="2" id="KW-0732">Signal</keyword>
<evidence type="ECO:0000313" key="3">
    <source>
        <dbReference type="EMBL" id="AWM35982.1"/>
    </source>
</evidence>
<evidence type="ECO:0008006" key="5">
    <source>
        <dbReference type="Google" id="ProtNLM"/>
    </source>
</evidence>
<accession>A0A2Z3GV96</accession>
<organism evidence="3 4">
    <name type="scientific">Gemmata obscuriglobus</name>
    <dbReference type="NCBI Taxonomy" id="114"/>
    <lineage>
        <taxon>Bacteria</taxon>
        <taxon>Pseudomonadati</taxon>
        <taxon>Planctomycetota</taxon>
        <taxon>Planctomycetia</taxon>
        <taxon>Gemmatales</taxon>
        <taxon>Gemmataceae</taxon>
        <taxon>Gemmata</taxon>
    </lineage>
</organism>
<dbReference type="RefSeq" id="WP_010044482.1">
    <property type="nucleotide sequence ID" value="NZ_CP025958.1"/>
</dbReference>
<evidence type="ECO:0000256" key="1">
    <source>
        <dbReference type="SAM" id="MobiDB-lite"/>
    </source>
</evidence>
<evidence type="ECO:0000313" key="4">
    <source>
        <dbReference type="Proteomes" id="UP000245802"/>
    </source>
</evidence>
<evidence type="ECO:0000256" key="2">
    <source>
        <dbReference type="SAM" id="SignalP"/>
    </source>
</evidence>
<dbReference type="AlphaFoldDB" id="A0A2Z3GV96"/>
<feature type="region of interest" description="Disordered" evidence="1">
    <location>
        <begin position="347"/>
        <end position="368"/>
    </location>
</feature>
<dbReference type="EMBL" id="CP025958">
    <property type="protein sequence ID" value="AWM35982.1"/>
    <property type="molecule type" value="Genomic_DNA"/>
</dbReference>
<feature type="chain" id="PRO_5016292789" description="DUF4412 domain-containing protein" evidence="2">
    <location>
        <begin position="24"/>
        <end position="440"/>
    </location>
</feature>
<sequence>MRRAATAIAILVSAGLCPSLARAQVALGEAPAAGECFRYSVEFDLAGKLIVTQEGAKEEVRLAAKARHTFAERTLSAADGLPVRSVRYYEGAGASAVVASERSDRALPADRRLIIAARGSDGTFCFSPAGPLTRDELDLVTEHFNPQCLAGLLPNKAVNVGDTWAVAPAAAQTACQFDGLLKNALVGKLTAAANGAATFTIEGTAEGIENGAKVTLTVSAAGTFDTTAKRVTGLTWKQKDDRDQGPVAPASQVDVTVVLKREALAAPPKELGDVALAAVPKTDVPPALALLRHTDPKNRYELLYHRDWHVTGQTDQHLVLRLLDKGEFVAQATLVAWKKEAAGKHTPAEEFKKAANASPGWTPTRLLEDTETSAPDGRWLYRIVTEGKMEDLPVVQSFNLLAGPQGDQVAVTFAMKPDKVKAVGNRDRELLNAIAFPTKK</sequence>